<sequence length="594" mass="64121">MHHDLPLLINITVALCFAFVGGLIARRLKLPTLIGYMVAGVLIGPSTPGYVGDLHTIEQLAELGVIFLMFGVGLHFSLQDLWAVRRIAVPGALAQMVLATLLGLLLATYWGWSLGAGIVLGLGVSIASTVVLLRNLMDRGLINTVHGQIAVGWLVLEDLATVLILVLLPAFFSKSAQPIWLQAGIALLKAFLFAALMLIGGTRLVPWLVQKIVRLQSRELFIVSIVVITLGTALGAAVIFDVSLALGAFLAGVVVNESKFNHQVEAEIAPFREIFGVLFFASIGMLVNPLSLVTQFGAILSLTFLIVVGKALLVLLLGMILPSSARTTLIIAVALSQIGEFSFLLGQEGVRLHILTKEQYTLLLMGAIISILLNTLMFRALPQLEQALQAIKPFWAVLNRRVATPPEVVEPLQQHVVVVGYGRVGKYQVEVLTSLHIPCLVVELDASYFQVLEEKGIPSLYGDAANSSILEHAHIEYAKAVVVTLPNDISASSVVAAVRSVSQRIPIMARASSLQGIEHMFELNANDIIYPELEGSLELLSRTLISLGYPEGAVQRYAQSVRQNSYSLADLSKEEVNALTCVQLQAPKDPHSIG</sequence>
<dbReference type="SUPFAM" id="SSF51735">
    <property type="entry name" value="NAD(P)-binding Rossmann-fold domains"/>
    <property type="match status" value="1"/>
</dbReference>
<keyword evidence="3" id="KW-0813">Transport</keyword>
<dbReference type="Pfam" id="PF00999">
    <property type="entry name" value="Na_H_Exchanger"/>
    <property type="match status" value="1"/>
</dbReference>
<dbReference type="PANTHER" id="PTHR42751">
    <property type="entry name" value="SODIUM/HYDROGEN EXCHANGER FAMILY/TRKA DOMAIN PROTEIN"/>
    <property type="match status" value="1"/>
</dbReference>
<comment type="caution">
    <text evidence="9">The sequence shown here is derived from an EMBL/GenBank/DDBJ whole genome shotgun (WGS) entry which is preliminary data.</text>
</comment>
<dbReference type="Pfam" id="PF02254">
    <property type="entry name" value="TrkA_N"/>
    <property type="match status" value="1"/>
</dbReference>
<dbReference type="Gene3D" id="1.20.1530.20">
    <property type="match status" value="1"/>
</dbReference>
<dbReference type="GO" id="GO:0015297">
    <property type="term" value="F:antiporter activity"/>
    <property type="evidence" value="ECO:0007669"/>
    <property type="project" value="InterPro"/>
</dbReference>
<feature type="transmembrane region" description="Helical" evidence="7">
    <location>
        <begin position="221"/>
        <end position="254"/>
    </location>
</feature>
<keyword evidence="6 7" id="KW-0472">Membrane</keyword>
<evidence type="ECO:0000256" key="3">
    <source>
        <dbReference type="ARBA" id="ARBA00022448"/>
    </source>
</evidence>
<evidence type="ECO:0000256" key="7">
    <source>
        <dbReference type="SAM" id="Phobius"/>
    </source>
</evidence>
<dbReference type="GO" id="GO:0016020">
    <property type="term" value="C:membrane"/>
    <property type="evidence" value="ECO:0007669"/>
    <property type="project" value="UniProtKB-SubCell"/>
</dbReference>
<reference evidence="10" key="1">
    <citation type="submission" date="2018-12" db="EMBL/GenBank/DDBJ databases">
        <title>Tengunoibacter tsumagoiensis gen. nov., sp. nov., Dictyobacter kobayashii sp. nov., D. alpinus sp. nov., and D. joshuensis sp. nov. and description of Dictyobacteraceae fam. nov. within the order Ktedonobacterales isolated from Tengu-no-mugimeshi.</title>
        <authorList>
            <person name="Wang C.M."/>
            <person name="Zheng Y."/>
            <person name="Sakai Y."/>
            <person name="Toyoda A."/>
            <person name="Minakuchi Y."/>
            <person name="Abe K."/>
            <person name="Yokota A."/>
            <person name="Yabe S."/>
        </authorList>
    </citation>
    <scope>NUCLEOTIDE SEQUENCE [LARGE SCALE GENOMIC DNA]</scope>
    <source>
        <strain evidence="10">Uno3</strain>
    </source>
</reference>
<feature type="transmembrane region" description="Helical" evidence="7">
    <location>
        <begin position="149"/>
        <end position="173"/>
    </location>
</feature>
<dbReference type="RefSeq" id="WP_126581338.1">
    <property type="nucleotide sequence ID" value="NZ_BIFR01000001.1"/>
</dbReference>
<dbReference type="GO" id="GO:0006813">
    <property type="term" value="P:potassium ion transport"/>
    <property type="evidence" value="ECO:0007669"/>
    <property type="project" value="InterPro"/>
</dbReference>
<name>A0A402A4B9_9CHLR</name>
<keyword evidence="5 7" id="KW-1133">Transmembrane helix</keyword>
<evidence type="ECO:0000313" key="10">
    <source>
        <dbReference type="Proteomes" id="UP000287352"/>
    </source>
</evidence>
<organism evidence="9 10">
    <name type="scientific">Tengunoibacter tsumagoiensis</name>
    <dbReference type="NCBI Taxonomy" id="2014871"/>
    <lineage>
        <taxon>Bacteria</taxon>
        <taxon>Bacillati</taxon>
        <taxon>Chloroflexota</taxon>
        <taxon>Ktedonobacteria</taxon>
        <taxon>Ktedonobacterales</taxon>
        <taxon>Dictyobacteraceae</taxon>
        <taxon>Tengunoibacter</taxon>
    </lineage>
</organism>
<keyword evidence="10" id="KW-1185">Reference proteome</keyword>
<comment type="subcellular location">
    <subcellularLocation>
        <location evidence="1">Membrane</location>
        <topology evidence="1">Multi-pass membrane protein</topology>
    </subcellularLocation>
</comment>
<dbReference type="InterPro" id="IPR003148">
    <property type="entry name" value="RCK_N"/>
</dbReference>
<dbReference type="InterPro" id="IPR006153">
    <property type="entry name" value="Cation/H_exchanger_TM"/>
</dbReference>
<feature type="transmembrane region" description="Helical" evidence="7">
    <location>
        <begin position="6"/>
        <end position="25"/>
    </location>
</feature>
<feature type="transmembrane region" description="Helical" evidence="7">
    <location>
        <begin position="91"/>
        <end position="112"/>
    </location>
</feature>
<dbReference type="AlphaFoldDB" id="A0A402A4B9"/>
<evidence type="ECO:0000256" key="4">
    <source>
        <dbReference type="ARBA" id="ARBA00022692"/>
    </source>
</evidence>
<feature type="transmembrane region" description="Helical" evidence="7">
    <location>
        <begin position="118"/>
        <end position="137"/>
    </location>
</feature>
<feature type="transmembrane region" description="Helical" evidence="7">
    <location>
        <begin position="179"/>
        <end position="200"/>
    </location>
</feature>
<dbReference type="Gene3D" id="3.40.50.720">
    <property type="entry name" value="NAD(P)-binding Rossmann-like Domain"/>
    <property type="match status" value="1"/>
</dbReference>
<feature type="transmembrane region" description="Helical" evidence="7">
    <location>
        <begin position="359"/>
        <end position="381"/>
    </location>
</feature>
<evidence type="ECO:0000313" key="9">
    <source>
        <dbReference type="EMBL" id="GCE13845.1"/>
    </source>
</evidence>
<evidence type="ECO:0000256" key="5">
    <source>
        <dbReference type="ARBA" id="ARBA00022989"/>
    </source>
</evidence>
<evidence type="ECO:0000256" key="6">
    <source>
        <dbReference type="ARBA" id="ARBA00023136"/>
    </source>
</evidence>
<feature type="transmembrane region" description="Helical" evidence="7">
    <location>
        <begin position="32"/>
        <end position="51"/>
    </location>
</feature>
<protein>
    <submittedName>
        <fullName evidence="9">Sodium/hydrogen exchanger</fullName>
    </submittedName>
</protein>
<dbReference type="InterPro" id="IPR036291">
    <property type="entry name" value="NAD(P)-bd_dom_sf"/>
</dbReference>
<feature type="domain" description="RCK N-terminal" evidence="8">
    <location>
        <begin position="413"/>
        <end position="530"/>
    </location>
</feature>
<evidence type="ECO:0000256" key="2">
    <source>
        <dbReference type="ARBA" id="ARBA00005551"/>
    </source>
</evidence>
<dbReference type="GO" id="GO:1902600">
    <property type="term" value="P:proton transmembrane transport"/>
    <property type="evidence" value="ECO:0007669"/>
    <property type="project" value="InterPro"/>
</dbReference>
<dbReference type="EMBL" id="BIFR01000001">
    <property type="protein sequence ID" value="GCE13845.1"/>
    <property type="molecule type" value="Genomic_DNA"/>
</dbReference>
<evidence type="ECO:0000259" key="8">
    <source>
        <dbReference type="PROSITE" id="PS51201"/>
    </source>
</evidence>
<dbReference type="Proteomes" id="UP000287352">
    <property type="component" value="Unassembled WGS sequence"/>
</dbReference>
<evidence type="ECO:0000256" key="1">
    <source>
        <dbReference type="ARBA" id="ARBA00004141"/>
    </source>
</evidence>
<dbReference type="PROSITE" id="PS51201">
    <property type="entry name" value="RCK_N"/>
    <property type="match status" value="1"/>
</dbReference>
<comment type="similarity">
    <text evidence="2">Belongs to the monovalent cation:proton antiporter 2 (CPA2) transporter (TC 2.A.37) family.</text>
</comment>
<keyword evidence="4 7" id="KW-0812">Transmembrane</keyword>
<accession>A0A402A4B9</accession>
<gene>
    <name evidence="9" type="ORF">KTT_37040</name>
</gene>
<dbReference type="InterPro" id="IPR038770">
    <property type="entry name" value="Na+/solute_symporter_sf"/>
</dbReference>
<dbReference type="OrthoDB" id="9793589at2"/>
<feature type="transmembrane region" description="Helical" evidence="7">
    <location>
        <begin position="63"/>
        <end position="84"/>
    </location>
</feature>
<proteinExistence type="inferred from homology"/>
<feature type="transmembrane region" description="Helical" evidence="7">
    <location>
        <begin position="274"/>
        <end position="292"/>
    </location>
</feature>
<dbReference type="PANTHER" id="PTHR42751:SF1">
    <property type="entry name" value="CATION_PROTON ANTIPORTER YBAL-RELATED"/>
    <property type="match status" value="1"/>
</dbReference>
<feature type="transmembrane region" description="Helical" evidence="7">
    <location>
        <begin position="327"/>
        <end position="347"/>
    </location>
</feature>
<feature type="transmembrane region" description="Helical" evidence="7">
    <location>
        <begin position="299"/>
        <end position="321"/>
    </location>
</feature>